<dbReference type="GO" id="GO:0006270">
    <property type="term" value="P:DNA replication initiation"/>
    <property type="evidence" value="ECO:0007669"/>
    <property type="project" value="TreeGrafter"/>
</dbReference>
<feature type="domain" description="CCAAT-binding factor" evidence="7">
    <location>
        <begin position="641"/>
        <end position="823"/>
    </location>
</feature>
<dbReference type="InterPro" id="IPR011501">
    <property type="entry name" value="Noc3_N"/>
</dbReference>
<keyword evidence="3" id="KW-0175">Coiled coil</keyword>
<feature type="domain" description="Nucleolar complex-associated protein 3 N-terminal" evidence="8">
    <location>
        <begin position="276"/>
        <end position="378"/>
    </location>
</feature>
<evidence type="ECO:0000259" key="7">
    <source>
        <dbReference type="Pfam" id="PF03914"/>
    </source>
</evidence>
<dbReference type="EMBL" id="JAEVFJ010000019">
    <property type="protein sequence ID" value="KAH8099477.1"/>
    <property type="molecule type" value="Genomic_DNA"/>
</dbReference>
<dbReference type="PANTHER" id="PTHR14428:SF5">
    <property type="entry name" value="NUCLEOLAR COMPLEX PROTEIN 3 HOMOLOG"/>
    <property type="match status" value="1"/>
</dbReference>
<feature type="compositionally biased region" description="Acidic residues" evidence="6">
    <location>
        <begin position="59"/>
        <end position="68"/>
    </location>
</feature>
<dbReference type="GO" id="GO:0042254">
    <property type="term" value="P:ribosome biogenesis"/>
    <property type="evidence" value="ECO:0007669"/>
    <property type="project" value="UniProtKB-KW"/>
</dbReference>
<evidence type="ECO:0000259" key="8">
    <source>
        <dbReference type="Pfam" id="PF07540"/>
    </source>
</evidence>
<feature type="compositionally biased region" description="Basic and acidic residues" evidence="6">
    <location>
        <begin position="489"/>
        <end position="505"/>
    </location>
</feature>
<dbReference type="OrthoDB" id="10263597at2759"/>
<comment type="function">
    <text evidence="5">Required for synthesis of 60S ribosomal subunits and the transport of pre-ribosomes from the nucleoplasm to the cytoplasm.</text>
</comment>
<feature type="compositionally biased region" description="Basic and acidic residues" evidence="6">
    <location>
        <begin position="86"/>
        <end position="113"/>
    </location>
</feature>
<gene>
    <name evidence="9" type="ORF">BXZ70DRAFT_1026540</name>
</gene>
<evidence type="ECO:0000256" key="1">
    <source>
        <dbReference type="ARBA" id="ARBA00004604"/>
    </source>
</evidence>
<reference evidence="9" key="1">
    <citation type="journal article" date="2021" name="New Phytol.">
        <title>Evolutionary innovations through gain and loss of genes in the ectomycorrhizal Boletales.</title>
        <authorList>
            <person name="Wu G."/>
            <person name="Miyauchi S."/>
            <person name="Morin E."/>
            <person name="Kuo A."/>
            <person name="Drula E."/>
            <person name="Varga T."/>
            <person name="Kohler A."/>
            <person name="Feng B."/>
            <person name="Cao Y."/>
            <person name="Lipzen A."/>
            <person name="Daum C."/>
            <person name="Hundley H."/>
            <person name="Pangilinan J."/>
            <person name="Johnson J."/>
            <person name="Barry K."/>
            <person name="LaButti K."/>
            <person name="Ng V."/>
            <person name="Ahrendt S."/>
            <person name="Min B."/>
            <person name="Choi I.G."/>
            <person name="Park H."/>
            <person name="Plett J.M."/>
            <person name="Magnuson J."/>
            <person name="Spatafora J.W."/>
            <person name="Nagy L.G."/>
            <person name="Henrissat B."/>
            <person name="Grigoriev I.V."/>
            <person name="Yang Z.L."/>
            <person name="Xu J."/>
            <person name="Martin F.M."/>
        </authorList>
    </citation>
    <scope>NUCLEOTIDE SEQUENCE</scope>
    <source>
        <strain evidence="9">KKN 215</strain>
    </source>
</reference>
<dbReference type="InterPro" id="IPR005612">
    <property type="entry name" value="CCAAT-binding_factor"/>
</dbReference>
<name>A0A8K0UNP1_9AGAR</name>
<comment type="subcellular location">
    <subcellularLocation>
        <location evidence="1 5">Nucleus</location>
        <location evidence="1 5">Nucleolus</location>
    </subcellularLocation>
</comment>
<evidence type="ECO:0000256" key="5">
    <source>
        <dbReference type="PIRNR" id="PIRNR028977"/>
    </source>
</evidence>
<accession>A0A8K0UNP1</accession>
<feature type="compositionally biased region" description="Acidic residues" evidence="6">
    <location>
        <begin position="114"/>
        <end position="146"/>
    </location>
</feature>
<comment type="similarity">
    <text evidence="2 5">Belongs to the CBF/MAK21 family.</text>
</comment>
<evidence type="ECO:0000256" key="6">
    <source>
        <dbReference type="SAM" id="MobiDB-lite"/>
    </source>
</evidence>
<keyword evidence="10" id="KW-1185">Reference proteome</keyword>
<evidence type="ECO:0000256" key="4">
    <source>
        <dbReference type="ARBA" id="ARBA00023242"/>
    </source>
</evidence>
<dbReference type="PANTHER" id="PTHR14428">
    <property type="entry name" value="NUCLEOLAR COMPLEX PROTEIN 3"/>
    <property type="match status" value="1"/>
</dbReference>
<proteinExistence type="inferred from homology"/>
<feature type="region of interest" description="Disordered" evidence="6">
    <location>
        <begin position="1"/>
        <end position="251"/>
    </location>
</feature>
<dbReference type="Proteomes" id="UP000813824">
    <property type="component" value="Unassembled WGS sequence"/>
</dbReference>
<dbReference type="Pfam" id="PF07540">
    <property type="entry name" value="NOC3p"/>
    <property type="match status" value="1"/>
</dbReference>
<feature type="region of interest" description="Disordered" evidence="6">
    <location>
        <begin position="681"/>
        <end position="707"/>
    </location>
</feature>
<evidence type="ECO:0000313" key="10">
    <source>
        <dbReference type="Proteomes" id="UP000813824"/>
    </source>
</evidence>
<organism evidence="9 10">
    <name type="scientific">Cristinia sonorae</name>
    <dbReference type="NCBI Taxonomy" id="1940300"/>
    <lineage>
        <taxon>Eukaryota</taxon>
        <taxon>Fungi</taxon>
        <taxon>Dikarya</taxon>
        <taxon>Basidiomycota</taxon>
        <taxon>Agaricomycotina</taxon>
        <taxon>Agaricomycetes</taxon>
        <taxon>Agaricomycetidae</taxon>
        <taxon>Agaricales</taxon>
        <taxon>Pleurotineae</taxon>
        <taxon>Stephanosporaceae</taxon>
        <taxon>Cristinia</taxon>
    </lineage>
</organism>
<dbReference type="PIRSF" id="PIRSF028977">
    <property type="entry name" value="Nucleolar_complex_p3"/>
    <property type="match status" value="1"/>
</dbReference>
<dbReference type="AlphaFoldDB" id="A0A8K0UNP1"/>
<comment type="caution">
    <text evidence="9">The sequence shown here is derived from an EMBL/GenBank/DDBJ whole genome shotgun (WGS) entry which is preliminary data.</text>
</comment>
<dbReference type="Pfam" id="PF03914">
    <property type="entry name" value="CBF"/>
    <property type="match status" value="1"/>
</dbReference>
<keyword evidence="4" id="KW-0539">Nucleus</keyword>
<feature type="region of interest" description="Disordered" evidence="6">
    <location>
        <begin position="489"/>
        <end position="533"/>
    </location>
</feature>
<dbReference type="GO" id="GO:0005730">
    <property type="term" value="C:nucleolus"/>
    <property type="evidence" value="ECO:0007669"/>
    <property type="project" value="UniProtKB-SubCell"/>
</dbReference>
<keyword evidence="5" id="KW-0690">Ribosome biogenesis</keyword>
<evidence type="ECO:0000256" key="3">
    <source>
        <dbReference type="ARBA" id="ARBA00023054"/>
    </source>
</evidence>
<dbReference type="InterPro" id="IPR016903">
    <property type="entry name" value="Nucleolar_cplx-assoc_3"/>
</dbReference>
<evidence type="ECO:0000256" key="2">
    <source>
        <dbReference type="ARBA" id="ARBA00007797"/>
    </source>
</evidence>
<sequence>MVSKPQNKRSAHDAPGPSKKRKLSGSQTEKKSAPANGKKKVKGKERLRDRGFIPIPSREEDDGSDVSGDDMGFLEEYGSAAGFLSRLDEKGIARSKKETDRLRQLDKPTRTRVEDDDLPSIDSGGDDDDDEDAASWNSDIEDDDLSIPDSDAADDHSSVASSSKPRRKTKDASDDEEMSYEVAPRKRRPSWDSDEEKDKGISRLPIKLADGRVQTSSAKVYLPKEEKQSESESEEEEDHEQPRPIVEDVSTGARFGRPAVVDVIGNKSRKARLQLAKEQIASLCQEIISDPENSLGLLRRLHTFSLPEITTPSHPEPVPNDPIIRKLTILSQLAVFKDIIPGYRIRPLTEKEQAEKVSQIVQRTRDWEQGLVSVYQSYLKGLDAELKAKSELAEVSLQCMCTLLTEVTHFNFRINLMSSIVASLSRKSWDKNSDLCLNTVISVFRADNTGEASLELVRLLNRMVKERKFKVHPEVLSCLVHLRLRNEHGVRSSDSRADKPSDRSGKTYASNRAAQRRAKGKATDQPHLSKKAKKVMKERQEIQKEMREAEAEVDKEERAVAHTETLKLLFVLYFRILKNPEPTPLLPAALRGISRFAHLVNIDFFKDLMQVLKDLMSRESTKVDESDPKPTTDAQDIQHQLLCVSTAFELLSGQGEALEIDLSEFINRLYALIPTLSLTPTVEDHPTSHATTSPPPPTKSSSSPPSTPSDLLFRALDLAFSPRTSGASGSPPPWRSAAFAKRLLTASLHWPPATALLALTFVTNLVERDPKLEALLSTEDRSVNGVYRGDLDDPQVCNPFGTSFWEVHLLARNHLDEGVRKAARKLLSTSSGSG</sequence>
<dbReference type="GO" id="GO:0003682">
    <property type="term" value="F:chromatin binding"/>
    <property type="evidence" value="ECO:0007669"/>
    <property type="project" value="TreeGrafter"/>
</dbReference>
<protein>
    <recommendedName>
        <fullName evidence="5">Nucleolar complex-associated protein 3</fullName>
    </recommendedName>
</protein>
<evidence type="ECO:0000313" key="9">
    <source>
        <dbReference type="EMBL" id="KAH8099477.1"/>
    </source>
</evidence>